<feature type="transmembrane region" description="Helical" evidence="1">
    <location>
        <begin position="90"/>
        <end position="110"/>
    </location>
</feature>
<evidence type="ECO:0000256" key="1">
    <source>
        <dbReference type="SAM" id="Phobius"/>
    </source>
</evidence>
<protein>
    <submittedName>
        <fullName evidence="2">Uncharacterized protein</fullName>
    </submittedName>
</protein>
<comment type="caution">
    <text evidence="2">The sequence shown here is derived from an EMBL/GenBank/DDBJ whole genome shotgun (WGS) entry which is preliminary data.</text>
</comment>
<keyword evidence="1" id="KW-1133">Transmembrane helix</keyword>
<feature type="transmembrane region" description="Helical" evidence="1">
    <location>
        <begin position="130"/>
        <end position="157"/>
    </location>
</feature>
<evidence type="ECO:0000313" key="3">
    <source>
        <dbReference type="Proteomes" id="UP000177521"/>
    </source>
</evidence>
<keyword evidence="1" id="KW-0812">Transmembrane</keyword>
<evidence type="ECO:0000313" key="2">
    <source>
        <dbReference type="EMBL" id="OGC81533.1"/>
    </source>
</evidence>
<dbReference type="AlphaFoldDB" id="A0A1F4XKC5"/>
<keyword evidence="1" id="KW-0472">Membrane</keyword>
<reference evidence="2 3" key="1">
    <citation type="journal article" date="2016" name="Nat. Commun.">
        <title>Thousands of microbial genomes shed light on interconnected biogeochemical processes in an aquifer system.</title>
        <authorList>
            <person name="Anantharaman K."/>
            <person name="Brown C.T."/>
            <person name="Hug L.A."/>
            <person name="Sharon I."/>
            <person name="Castelle C.J."/>
            <person name="Probst A.J."/>
            <person name="Thomas B.C."/>
            <person name="Singh A."/>
            <person name="Wilkins M.J."/>
            <person name="Karaoz U."/>
            <person name="Brodie E.L."/>
            <person name="Williams K.H."/>
            <person name="Hubbard S.S."/>
            <person name="Banfield J.F."/>
        </authorList>
    </citation>
    <scope>NUCLEOTIDE SEQUENCE [LARGE SCALE GENOMIC DNA]</scope>
</reference>
<sequence>MTKPISLKPAQTLNNQALKLCQERPRLFNLLIALDLFWWLAATIYDWQKLVSTPWYLLPFLPICPIYPLLLAIAFICLKRGRQIPAPLAIFTFMGAASYGIMAYIFYPLYMSATGLDSSAIGNMAWVTFYALQSYLLLPYLKIWPGWIIILATYFFSKDIIDLKFQQFSYLITPTTPGYVISYSFIAILLIHLTLLYWLTNQQRQTPAIRLANLASSR</sequence>
<dbReference type="EMBL" id="MEWS01000038">
    <property type="protein sequence ID" value="OGC81533.1"/>
    <property type="molecule type" value="Genomic_DNA"/>
</dbReference>
<feature type="transmembrane region" description="Helical" evidence="1">
    <location>
        <begin position="27"/>
        <end position="45"/>
    </location>
</feature>
<dbReference type="InterPro" id="IPR009845">
    <property type="entry name" value="DUF1405"/>
</dbReference>
<feature type="transmembrane region" description="Helical" evidence="1">
    <location>
        <begin position="178"/>
        <end position="199"/>
    </location>
</feature>
<dbReference type="Pfam" id="PF07187">
    <property type="entry name" value="DUF1405"/>
    <property type="match status" value="1"/>
</dbReference>
<accession>A0A1F4XKC5</accession>
<proteinExistence type="predicted"/>
<name>A0A1F4XKC5_9BACT</name>
<feature type="transmembrane region" description="Helical" evidence="1">
    <location>
        <begin position="57"/>
        <end position="78"/>
    </location>
</feature>
<dbReference type="Proteomes" id="UP000177521">
    <property type="component" value="Unassembled WGS sequence"/>
</dbReference>
<organism evidence="2 3">
    <name type="scientific">Candidatus Abawacabacteria bacterium RIFCSPHIGHO2_01_FULL_46_8</name>
    <dbReference type="NCBI Taxonomy" id="1817815"/>
    <lineage>
        <taxon>Bacteria</taxon>
        <taxon>Candidatus Abawacaibacteriota</taxon>
    </lineage>
</organism>
<gene>
    <name evidence="2" type="ORF">A2788_02055</name>
</gene>